<keyword evidence="4" id="KW-1003">Cell membrane</keyword>
<protein>
    <submittedName>
        <fullName evidence="12">TonB family protein</fullName>
    </submittedName>
</protein>
<proteinExistence type="inferred from homology"/>
<dbReference type="EMBL" id="CP003236">
    <property type="protein sequence ID" value="AFK54515.1"/>
    <property type="molecule type" value="Genomic_DNA"/>
</dbReference>
<evidence type="ECO:0000256" key="2">
    <source>
        <dbReference type="ARBA" id="ARBA00006555"/>
    </source>
</evidence>
<evidence type="ECO:0000256" key="4">
    <source>
        <dbReference type="ARBA" id="ARBA00022475"/>
    </source>
</evidence>
<sequence>MSAGADMLHGPGAMRWGAAGLVILALHGGALLVAAAPWEMTPPPPLPEAAVMIDLAPLPAAPPSPAPTPPQEAAPDPAPAPEPEVVEPDLPDLPPPPPVPVPDPEPLQVAPKPKPKPKPPAPPKPRVQTPPKPVPPKVQKPVEQPPETVPENATAQASGAPAAPTQSSAPAGPPTPAAPASYMTTDAARSWQAEMFAHLERHRRYPRQAQLRNQQGQVTLRFSIDREGHVLASSIERPSGNALFDRETLAMMKRADPLPPPPDDIPSTELTFVVPVIFSLR</sequence>
<evidence type="ECO:0000259" key="11">
    <source>
        <dbReference type="PROSITE" id="PS52015"/>
    </source>
</evidence>
<keyword evidence="9" id="KW-0472">Membrane</keyword>
<reference evidence="12 13" key="1">
    <citation type="journal article" date="2012" name="J. Am. Chem. Soc.">
        <title>Bacterial biosynthesis and maturation of the didemnin anti-cancer agents.</title>
        <authorList>
            <person name="Xu Y."/>
            <person name="Kersten R.D."/>
            <person name="Nam S.J."/>
            <person name="Lu L."/>
            <person name="Al-Suwailem A.M."/>
            <person name="Zheng H."/>
            <person name="Fenical W."/>
            <person name="Dorrestein P.C."/>
            <person name="Moore B.S."/>
            <person name="Qian P.Y."/>
        </authorList>
    </citation>
    <scope>NUCLEOTIDE SEQUENCE [LARGE SCALE GENOMIC DNA]</scope>
    <source>
        <strain evidence="12 13">KA081020-065</strain>
    </source>
</reference>
<accession>I3TP27</accession>
<keyword evidence="13" id="KW-1185">Reference proteome</keyword>
<dbReference type="HOGENOM" id="CLU_076333_2_0_5"/>
<evidence type="ECO:0000256" key="5">
    <source>
        <dbReference type="ARBA" id="ARBA00022519"/>
    </source>
</evidence>
<dbReference type="eggNOG" id="COG0810">
    <property type="taxonomic scope" value="Bacteria"/>
</dbReference>
<dbReference type="AlphaFoldDB" id="I3TP27"/>
<dbReference type="SUPFAM" id="SSF74653">
    <property type="entry name" value="TolA/TonB C-terminal domain"/>
    <property type="match status" value="1"/>
</dbReference>
<keyword evidence="6" id="KW-0812">Transmembrane</keyword>
<dbReference type="GO" id="GO:0055085">
    <property type="term" value="P:transmembrane transport"/>
    <property type="evidence" value="ECO:0007669"/>
    <property type="project" value="InterPro"/>
</dbReference>
<evidence type="ECO:0000313" key="13">
    <source>
        <dbReference type="Proteomes" id="UP000005258"/>
    </source>
</evidence>
<dbReference type="STRING" id="1110502.TMO_2677"/>
<dbReference type="NCBIfam" id="TIGR01352">
    <property type="entry name" value="tonB_Cterm"/>
    <property type="match status" value="1"/>
</dbReference>
<organism evidence="12 13">
    <name type="scientific">Tistrella mobilis (strain KA081020-065)</name>
    <dbReference type="NCBI Taxonomy" id="1110502"/>
    <lineage>
        <taxon>Bacteria</taxon>
        <taxon>Pseudomonadati</taxon>
        <taxon>Pseudomonadota</taxon>
        <taxon>Alphaproteobacteria</taxon>
        <taxon>Geminicoccales</taxon>
        <taxon>Geminicoccaceae</taxon>
        <taxon>Tistrella</taxon>
    </lineage>
</organism>
<keyword evidence="5" id="KW-0997">Cell inner membrane</keyword>
<dbReference type="GO" id="GO:0015031">
    <property type="term" value="P:protein transport"/>
    <property type="evidence" value="ECO:0007669"/>
    <property type="project" value="UniProtKB-KW"/>
</dbReference>
<dbReference type="Pfam" id="PF03544">
    <property type="entry name" value="TonB_C"/>
    <property type="match status" value="1"/>
</dbReference>
<feature type="compositionally biased region" description="Pro residues" evidence="10">
    <location>
        <begin position="118"/>
        <end position="148"/>
    </location>
</feature>
<dbReference type="KEGG" id="tmo:TMO_2677"/>
<feature type="compositionally biased region" description="Pro residues" evidence="10">
    <location>
        <begin position="91"/>
        <end position="105"/>
    </location>
</feature>
<comment type="subcellular location">
    <subcellularLocation>
        <location evidence="1">Cell inner membrane</location>
        <topology evidence="1">Single-pass membrane protein</topology>
        <orientation evidence="1">Periplasmic side</orientation>
    </subcellularLocation>
</comment>
<keyword evidence="7" id="KW-0653">Protein transport</keyword>
<feature type="domain" description="TonB C-terminal" evidence="11">
    <location>
        <begin position="190"/>
        <end position="281"/>
    </location>
</feature>
<evidence type="ECO:0000256" key="7">
    <source>
        <dbReference type="ARBA" id="ARBA00022927"/>
    </source>
</evidence>
<dbReference type="PANTHER" id="PTHR33446:SF13">
    <property type="entry name" value="TONB PROTEIN"/>
    <property type="match status" value="1"/>
</dbReference>
<evidence type="ECO:0000256" key="1">
    <source>
        <dbReference type="ARBA" id="ARBA00004383"/>
    </source>
</evidence>
<dbReference type="InterPro" id="IPR037682">
    <property type="entry name" value="TonB_C"/>
</dbReference>
<name>I3TP27_TISMK</name>
<dbReference type="PATRIC" id="fig|1110502.3.peg.2744"/>
<gene>
    <name evidence="12" type="primary">tonB</name>
    <name evidence="12" type="ordered locus">TMO_2677</name>
</gene>
<dbReference type="PANTHER" id="PTHR33446">
    <property type="entry name" value="PROTEIN TONB-RELATED"/>
    <property type="match status" value="1"/>
</dbReference>
<dbReference type="InterPro" id="IPR006260">
    <property type="entry name" value="TonB/TolA_C"/>
</dbReference>
<feature type="region of interest" description="Disordered" evidence="10">
    <location>
        <begin position="57"/>
        <end position="182"/>
    </location>
</feature>
<dbReference type="GO" id="GO:0005886">
    <property type="term" value="C:plasma membrane"/>
    <property type="evidence" value="ECO:0007669"/>
    <property type="project" value="UniProtKB-SubCell"/>
</dbReference>
<comment type="similarity">
    <text evidence="2">Belongs to the TonB family.</text>
</comment>
<keyword evidence="3" id="KW-0813">Transport</keyword>
<feature type="compositionally biased region" description="Low complexity" evidence="10">
    <location>
        <begin position="153"/>
        <end position="170"/>
    </location>
</feature>
<dbReference type="PROSITE" id="PS52015">
    <property type="entry name" value="TONB_CTD"/>
    <property type="match status" value="1"/>
</dbReference>
<evidence type="ECO:0000256" key="10">
    <source>
        <dbReference type="SAM" id="MobiDB-lite"/>
    </source>
</evidence>
<dbReference type="PRINTS" id="PR01217">
    <property type="entry name" value="PRICHEXTENSN"/>
</dbReference>
<evidence type="ECO:0000256" key="3">
    <source>
        <dbReference type="ARBA" id="ARBA00022448"/>
    </source>
</evidence>
<evidence type="ECO:0000256" key="9">
    <source>
        <dbReference type="ARBA" id="ARBA00023136"/>
    </source>
</evidence>
<keyword evidence="8" id="KW-1133">Transmembrane helix</keyword>
<dbReference type="InterPro" id="IPR051045">
    <property type="entry name" value="TonB-dependent_transducer"/>
</dbReference>
<feature type="compositionally biased region" description="Pro residues" evidence="10">
    <location>
        <begin position="59"/>
        <end position="82"/>
    </location>
</feature>
<evidence type="ECO:0000313" key="12">
    <source>
        <dbReference type="EMBL" id="AFK54515.1"/>
    </source>
</evidence>
<evidence type="ECO:0000256" key="8">
    <source>
        <dbReference type="ARBA" id="ARBA00022989"/>
    </source>
</evidence>
<dbReference type="Proteomes" id="UP000005258">
    <property type="component" value="Chromosome"/>
</dbReference>
<dbReference type="Gene3D" id="3.30.1150.10">
    <property type="match status" value="1"/>
</dbReference>
<dbReference type="RefSeq" id="WP_014746192.1">
    <property type="nucleotide sequence ID" value="NC_017956.1"/>
</dbReference>
<evidence type="ECO:0000256" key="6">
    <source>
        <dbReference type="ARBA" id="ARBA00022692"/>
    </source>
</evidence>